<dbReference type="InterPro" id="IPR002347">
    <property type="entry name" value="SDR_fam"/>
</dbReference>
<dbReference type="GO" id="GO:0047936">
    <property type="term" value="F:glucose 1-dehydrogenase [NAD(P)+] activity"/>
    <property type="evidence" value="ECO:0007669"/>
    <property type="project" value="UniProtKB-EC"/>
</dbReference>
<protein>
    <submittedName>
        <fullName evidence="3">Glucose 1-dehydrogenase</fullName>
        <ecNumber evidence="3">1.1.1.47</ecNumber>
    </submittedName>
</protein>
<reference evidence="3" key="1">
    <citation type="submission" date="2022-03" db="EMBL/GenBank/DDBJ databases">
        <title>Identification of a novel bacterium isolated from mangrove sediments.</title>
        <authorList>
            <person name="Pan X."/>
        </authorList>
    </citation>
    <scope>NUCLEOTIDE SEQUENCE</scope>
    <source>
        <strain evidence="3">B2580</strain>
    </source>
</reference>
<dbReference type="CDD" id="cd05233">
    <property type="entry name" value="SDR_c"/>
    <property type="match status" value="1"/>
</dbReference>
<organism evidence="3 4">
    <name type="scientific">Novosphingobium album</name>
    <name type="common">ex Hu et al. 2023</name>
    <dbReference type="NCBI Taxonomy" id="2930093"/>
    <lineage>
        <taxon>Bacteria</taxon>
        <taxon>Pseudomonadati</taxon>
        <taxon>Pseudomonadota</taxon>
        <taxon>Alphaproteobacteria</taxon>
        <taxon>Sphingomonadales</taxon>
        <taxon>Sphingomonadaceae</taxon>
        <taxon>Novosphingobium</taxon>
    </lineage>
</organism>
<sequence length="246" mass="24777">MDGEVAVVTGAGAGLGRAIATTLASAGMAVVAVDLSLQAAETTVAAVTGAGGRAKAVEVDLGTANAGEAIVSAAAQAFGRIDVLVNNAGIYRPGGRLPDLDWDLFERTCAVNLFGPLRAMIEAGRHMQPGGRIINVSSMESLRPSGPGIANYSATKAALNALTRQAAVDFADQGIRVNAILPGLIHTEGTSGAAKQMFDMIAAKAPSRRIGEPRDIAGAALFLASPASAYVNGHCLVVDGGITISG</sequence>
<dbReference type="PANTHER" id="PTHR42760:SF133">
    <property type="entry name" value="3-OXOACYL-[ACYL-CARRIER-PROTEIN] REDUCTASE"/>
    <property type="match status" value="1"/>
</dbReference>
<evidence type="ECO:0000313" key="4">
    <source>
        <dbReference type="Proteomes" id="UP001162880"/>
    </source>
</evidence>
<dbReference type="Pfam" id="PF13561">
    <property type="entry name" value="adh_short_C2"/>
    <property type="match status" value="1"/>
</dbReference>
<dbReference type="EC" id="1.1.1.47" evidence="3"/>
<accession>A0ABT0AW49</accession>
<comment type="similarity">
    <text evidence="1">Belongs to the short-chain dehydrogenases/reductases (SDR) family.</text>
</comment>
<dbReference type="RefSeq" id="WP_243989621.1">
    <property type="nucleotide sequence ID" value="NZ_JALHLE010000001.1"/>
</dbReference>
<dbReference type="Gene3D" id="3.40.50.720">
    <property type="entry name" value="NAD(P)-binding Rossmann-like Domain"/>
    <property type="match status" value="1"/>
</dbReference>
<comment type="caution">
    <text evidence="3">The sequence shown here is derived from an EMBL/GenBank/DDBJ whole genome shotgun (WGS) entry which is preliminary data.</text>
</comment>
<name>A0ABT0AW49_9SPHN</name>
<proteinExistence type="inferred from homology"/>
<evidence type="ECO:0000256" key="1">
    <source>
        <dbReference type="ARBA" id="ARBA00006484"/>
    </source>
</evidence>
<dbReference type="PRINTS" id="PR00081">
    <property type="entry name" value="GDHRDH"/>
</dbReference>
<dbReference type="SUPFAM" id="SSF51735">
    <property type="entry name" value="NAD(P)-binding Rossmann-fold domains"/>
    <property type="match status" value="1"/>
</dbReference>
<evidence type="ECO:0000256" key="2">
    <source>
        <dbReference type="ARBA" id="ARBA00023002"/>
    </source>
</evidence>
<dbReference type="EMBL" id="JALHLE010000001">
    <property type="protein sequence ID" value="MCJ2176952.1"/>
    <property type="molecule type" value="Genomic_DNA"/>
</dbReference>
<dbReference type="PRINTS" id="PR00080">
    <property type="entry name" value="SDRFAMILY"/>
</dbReference>
<keyword evidence="2 3" id="KW-0560">Oxidoreductase</keyword>
<keyword evidence="4" id="KW-1185">Reference proteome</keyword>
<dbReference type="PANTHER" id="PTHR42760">
    <property type="entry name" value="SHORT-CHAIN DEHYDROGENASES/REDUCTASES FAMILY MEMBER"/>
    <property type="match status" value="1"/>
</dbReference>
<evidence type="ECO:0000313" key="3">
    <source>
        <dbReference type="EMBL" id="MCJ2176952.1"/>
    </source>
</evidence>
<dbReference type="Proteomes" id="UP001162880">
    <property type="component" value="Unassembled WGS sequence"/>
</dbReference>
<gene>
    <name evidence="3" type="ORF">MTR64_00075</name>
</gene>
<dbReference type="InterPro" id="IPR036291">
    <property type="entry name" value="NAD(P)-bd_dom_sf"/>
</dbReference>
<dbReference type="NCBIfam" id="NF005559">
    <property type="entry name" value="PRK07231.1"/>
    <property type="match status" value="1"/>
</dbReference>